<name>A0A1I5VJ15_9EURY</name>
<organism evidence="1 2">
    <name type="scientific">Halolamina pelagica</name>
    <dbReference type="NCBI Taxonomy" id="699431"/>
    <lineage>
        <taxon>Archaea</taxon>
        <taxon>Methanobacteriati</taxon>
        <taxon>Methanobacteriota</taxon>
        <taxon>Stenosarchaea group</taxon>
        <taxon>Halobacteria</taxon>
        <taxon>Halobacteriales</taxon>
        <taxon>Haloferacaceae</taxon>
    </lineage>
</organism>
<dbReference type="OrthoDB" id="190864at2157"/>
<proteinExistence type="predicted"/>
<sequence>MSKAASKVVGESVEALVLEAVDELQEATVPDSWDGAAEDFWYDATPDIALFASRSVPMVGICVIESGQPVEIKSARVTISDGTRTRFGRFNLTRRQHERLLANDGVYLFAVYADASDQVEIRGLLAVPAVIVEDDLRSTWYGVDGREDYWQLAASRLPIDGLGGDRDAE</sequence>
<dbReference type="AlphaFoldDB" id="A0A1I5VJ15"/>
<evidence type="ECO:0000313" key="1">
    <source>
        <dbReference type="EMBL" id="SFQ07505.1"/>
    </source>
</evidence>
<evidence type="ECO:0000313" key="2">
    <source>
        <dbReference type="Proteomes" id="UP000183769"/>
    </source>
</evidence>
<reference evidence="2" key="1">
    <citation type="submission" date="2016-10" db="EMBL/GenBank/DDBJ databases">
        <authorList>
            <person name="Varghese N."/>
            <person name="Submissions S."/>
        </authorList>
    </citation>
    <scope>NUCLEOTIDE SEQUENCE [LARGE SCALE GENOMIC DNA]</scope>
    <source>
        <strain evidence="2">CGMCC 1.10329</strain>
    </source>
</reference>
<dbReference type="Pfam" id="PF25941">
    <property type="entry name" value="PDDEXK_16"/>
    <property type="match status" value="1"/>
</dbReference>
<accession>A0A1I5VJ15</accession>
<gene>
    <name evidence="1" type="ORF">SAMN05216277_11831</name>
</gene>
<protein>
    <submittedName>
        <fullName evidence="1">Uncharacterized protein</fullName>
    </submittedName>
</protein>
<dbReference type="RefSeq" id="WP_074880280.1">
    <property type="nucleotide sequence ID" value="NZ_FOXI01000018.1"/>
</dbReference>
<keyword evidence="2" id="KW-1185">Reference proteome</keyword>
<dbReference type="Proteomes" id="UP000183769">
    <property type="component" value="Unassembled WGS sequence"/>
</dbReference>
<dbReference type="EMBL" id="FOXI01000018">
    <property type="protein sequence ID" value="SFQ07505.1"/>
    <property type="molecule type" value="Genomic_DNA"/>
</dbReference>
<dbReference type="InterPro" id="IPR058715">
    <property type="entry name" value="PDDEXK_nuclease-rel"/>
</dbReference>